<evidence type="ECO:0000256" key="6">
    <source>
        <dbReference type="ARBA" id="ARBA00038076"/>
    </source>
</evidence>
<dbReference type="PATRIC" id="fig|1121439.3.peg.1838"/>
<evidence type="ECO:0000259" key="9">
    <source>
        <dbReference type="Pfam" id="PF12704"/>
    </source>
</evidence>
<comment type="caution">
    <text evidence="10">The sequence shown here is derived from an EMBL/GenBank/DDBJ whole genome shotgun (WGS) entry which is preliminary data.</text>
</comment>
<evidence type="ECO:0000313" key="11">
    <source>
        <dbReference type="Proteomes" id="UP000014975"/>
    </source>
</evidence>
<reference evidence="10 11" key="1">
    <citation type="journal article" date="2013" name="Genome Announc.">
        <title>Draft genome sequences for three mercury-methylating, sulfate-reducing bacteria.</title>
        <authorList>
            <person name="Brown S.D."/>
            <person name="Hurt R.A.Jr."/>
            <person name="Gilmour C.C."/>
            <person name="Elias D.A."/>
        </authorList>
    </citation>
    <scope>NUCLEOTIDE SEQUENCE [LARGE SCALE GENOMIC DNA]</scope>
    <source>
        <strain evidence="10 11">DSM 16529</strain>
    </source>
</reference>
<dbReference type="GO" id="GO:0005886">
    <property type="term" value="C:plasma membrane"/>
    <property type="evidence" value="ECO:0007669"/>
    <property type="project" value="UniProtKB-SubCell"/>
</dbReference>
<dbReference type="PANTHER" id="PTHR30572">
    <property type="entry name" value="MEMBRANE COMPONENT OF TRANSPORTER-RELATED"/>
    <property type="match status" value="1"/>
</dbReference>
<dbReference type="InterPro" id="IPR050250">
    <property type="entry name" value="Macrolide_Exporter_MacB"/>
</dbReference>
<accession>S7UL36</accession>
<dbReference type="OrthoDB" id="9809768at2"/>
<dbReference type="PANTHER" id="PTHR30572:SF4">
    <property type="entry name" value="ABC TRANSPORTER PERMEASE YTRF"/>
    <property type="match status" value="1"/>
</dbReference>
<evidence type="ECO:0000256" key="4">
    <source>
        <dbReference type="ARBA" id="ARBA00022989"/>
    </source>
</evidence>
<feature type="transmembrane region" description="Helical" evidence="7">
    <location>
        <begin position="18"/>
        <end position="38"/>
    </location>
</feature>
<dbReference type="InterPro" id="IPR003838">
    <property type="entry name" value="ABC3_permease_C"/>
</dbReference>
<comment type="similarity">
    <text evidence="6">Belongs to the ABC-4 integral membrane protein family.</text>
</comment>
<dbReference type="Pfam" id="PF02687">
    <property type="entry name" value="FtsX"/>
    <property type="match status" value="1"/>
</dbReference>
<organism evidence="10 11">
    <name type="scientific">Alkalidesulfovibrio alkalitolerans DSM 16529</name>
    <dbReference type="NCBI Taxonomy" id="1121439"/>
    <lineage>
        <taxon>Bacteria</taxon>
        <taxon>Pseudomonadati</taxon>
        <taxon>Thermodesulfobacteriota</taxon>
        <taxon>Desulfovibrionia</taxon>
        <taxon>Desulfovibrionales</taxon>
        <taxon>Desulfovibrionaceae</taxon>
        <taxon>Alkalidesulfovibrio</taxon>
    </lineage>
</organism>
<keyword evidence="11" id="KW-1185">Reference proteome</keyword>
<dbReference type="Pfam" id="PF12704">
    <property type="entry name" value="MacB_PCD"/>
    <property type="match status" value="1"/>
</dbReference>
<evidence type="ECO:0000256" key="1">
    <source>
        <dbReference type="ARBA" id="ARBA00004651"/>
    </source>
</evidence>
<dbReference type="eggNOG" id="COG4591">
    <property type="taxonomic scope" value="Bacteria"/>
</dbReference>
<feature type="domain" description="MacB-like periplasmic core" evidence="9">
    <location>
        <begin position="19"/>
        <end position="226"/>
    </location>
</feature>
<proteinExistence type="inferred from homology"/>
<sequence>MNISTLILRNVTHRKGRFIFTLSGIFLGIASLVTFLALGGSLKNEIERESTALGANLVVTPKGSCAYEQVSILTGEQLPTTITAEEVETLRAIEGMTVLPFFTAKTAIQNRPVPVTGIVAEVTRAHKGWTMERGEYFAAPDDKTVVVGSALADQFGLQPGGEVTVRGERLLVRGVLKETGNRDDLSLFLTLPTAQTLFNVGGNVSYVAVRLDDLARMDEYAQRIRDAVNLGVVTDKQMLTSVLSIVGTVNVTLQLIAAVAVLASAFGIINTMMTAAYERKREIGILQALGAGQRTIFSLFLLESGLYGLFGGVLGLAGGLLLSAFVAPLVSQNAFTSFVKGSDAVLMPDMTTALGVILFSVAISLASGLYPAWRASRLSPVEAISHA</sequence>
<dbReference type="InterPro" id="IPR025857">
    <property type="entry name" value="MacB_PCD"/>
</dbReference>
<keyword evidence="3 7" id="KW-0812">Transmembrane</keyword>
<dbReference type="Proteomes" id="UP000014975">
    <property type="component" value="Unassembled WGS sequence"/>
</dbReference>
<dbReference type="EMBL" id="ATHI01000026">
    <property type="protein sequence ID" value="EPR33043.1"/>
    <property type="molecule type" value="Genomic_DNA"/>
</dbReference>
<dbReference type="STRING" id="1121439.dsat_0484"/>
<protein>
    <submittedName>
        <fullName evidence="10">MacB-like periplasmic core domain containing protein</fullName>
    </submittedName>
</protein>
<evidence type="ECO:0000259" key="8">
    <source>
        <dbReference type="Pfam" id="PF02687"/>
    </source>
</evidence>
<keyword evidence="4 7" id="KW-1133">Transmembrane helix</keyword>
<evidence type="ECO:0000256" key="7">
    <source>
        <dbReference type="SAM" id="Phobius"/>
    </source>
</evidence>
<dbReference type="AlphaFoldDB" id="S7UL36"/>
<evidence type="ECO:0000256" key="3">
    <source>
        <dbReference type="ARBA" id="ARBA00022692"/>
    </source>
</evidence>
<feature type="transmembrane region" description="Helical" evidence="7">
    <location>
        <begin position="306"/>
        <end position="330"/>
    </location>
</feature>
<comment type="subcellular location">
    <subcellularLocation>
        <location evidence="1">Cell membrane</location>
        <topology evidence="1">Multi-pass membrane protein</topology>
    </subcellularLocation>
</comment>
<gene>
    <name evidence="10" type="ORF">dsat_0484</name>
</gene>
<keyword evidence="2" id="KW-1003">Cell membrane</keyword>
<feature type="domain" description="ABC3 transporter permease C-terminal" evidence="8">
    <location>
        <begin position="255"/>
        <end position="380"/>
    </location>
</feature>
<name>S7UL36_9BACT</name>
<keyword evidence="5 7" id="KW-0472">Membrane</keyword>
<evidence type="ECO:0000313" key="10">
    <source>
        <dbReference type="EMBL" id="EPR33043.1"/>
    </source>
</evidence>
<dbReference type="RefSeq" id="WP_020887178.1">
    <property type="nucleotide sequence ID" value="NZ_ATHI01000026.1"/>
</dbReference>
<feature type="transmembrane region" description="Helical" evidence="7">
    <location>
        <begin position="350"/>
        <end position="370"/>
    </location>
</feature>
<dbReference type="GO" id="GO:0022857">
    <property type="term" value="F:transmembrane transporter activity"/>
    <property type="evidence" value="ECO:0007669"/>
    <property type="project" value="TreeGrafter"/>
</dbReference>
<evidence type="ECO:0000256" key="5">
    <source>
        <dbReference type="ARBA" id="ARBA00023136"/>
    </source>
</evidence>
<feature type="transmembrane region" description="Helical" evidence="7">
    <location>
        <begin position="255"/>
        <end position="277"/>
    </location>
</feature>
<evidence type="ECO:0000256" key="2">
    <source>
        <dbReference type="ARBA" id="ARBA00022475"/>
    </source>
</evidence>